<dbReference type="RefSeq" id="WP_425461235.1">
    <property type="nucleotide sequence ID" value="NZ_BAAABR010000067.1"/>
</dbReference>
<feature type="region of interest" description="Disordered" evidence="1">
    <location>
        <begin position="235"/>
        <end position="256"/>
    </location>
</feature>
<comment type="caution">
    <text evidence="2">The sequence shown here is derived from an EMBL/GenBank/DDBJ whole genome shotgun (WGS) entry which is preliminary data.</text>
</comment>
<gene>
    <name evidence="2" type="ORF">FB465_7082</name>
</gene>
<sequence>MNDMRRIVNYPTGQQKPQTTPRPQPLVEAAGGRGLVWYAAYGSNMHADRLAYYIAGGRPPGGARTYPGCRNDRLPERAVPVMLPGLLYFALESLVWTGGIGFYDPEQDGEMPARAYLVTTEQFSDIAAQEMNQEPGADLDLAKVLATGRDQLGPGRYETLVCPGAIDNIPVLTFTAPWRLPDADLNAPSAAYLRSFAFGLAEAHGWSLAQAADYLATRPGAARHWTAAAALEALHETAQPHRTHPARTRNHPDETR</sequence>
<name>A0A561F1W0_9ACTN</name>
<keyword evidence="3" id="KW-1185">Reference proteome</keyword>
<evidence type="ECO:0000313" key="3">
    <source>
        <dbReference type="Proteomes" id="UP000318416"/>
    </source>
</evidence>
<dbReference type="EMBL" id="VIVR01000001">
    <property type="protein sequence ID" value="TWE21848.1"/>
    <property type="molecule type" value="Genomic_DNA"/>
</dbReference>
<accession>A0A561F1W0</accession>
<evidence type="ECO:0000256" key="1">
    <source>
        <dbReference type="SAM" id="MobiDB-lite"/>
    </source>
</evidence>
<dbReference type="Proteomes" id="UP000318416">
    <property type="component" value="Unassembled WGS sequence"/>
</dbReference>
<organism evidence="2 3">
    <name type="scientific">Kitasatospora atroaurantiaca</name>
    <dbReference type="NCBI Taxonomy" id="285545"/>
    <lineage>
        <taxon>Bacteria</taxon>
        <taxon>Bacillati</taxon>
        <taxon>Actinomycetota</taxon>
        <taxon>Actinomycetes</taxon>
        <taxon>Kitasatosporales</taxon>
        <taxon>Streptomycetaceae</taxon>
        <taxon>Kitasatospora</taxon>
    </lineage>
</organism>
<evidence type="ECO:0000313" key="2">
    <source>
        <dbReference type="EMBL" id="TWE21848.1"/>
    </source>
</evidence>
<feature type="compositionally biased region" description="Low complexity" evidence="1">
    <location>
        <begin position="11"/>
        <end position="21"/>
    </location>
</feature>
<reference evidence="2 3" key="1">
    <citation type="submission" date="2019-06" db="EMBL/GenBank/DDBJ databases">
        <title>Sequencing the genomes of 1000 actinobacteria strains.</title>
        <authorList>
            <person name="Klenk H.-P."/>
        </authorList>
    </citation>
    <scope>NUCLEOTIDE SEQUENCE [LARGE SCALE GENOMIC DNA]</scope>
    <source>
        <strain evidence="2 3">DSM 41649</strain>
    </source>
</reference>
<dbReference type="AlphaFoldDB" id="A0A561F1W0"/>
<evidence type="ECO:0008006" key="4">
    <source>
        <dbReference type="Google" id="ProtNLM"/>
    </source>
</evidence>
<dbReference type="Gene3D" id="3.10.490.10">
    <property type="entry name" value="Gamma-glutamyl cyclotransferase-like"/>
    <property type="match status" value="1"/>
</dbReference>
<protein>
    <recommendedName>
        <fullName evidence="4">Histone deacetylase</fullName>
    </recommendedName>
</protein>
<feature type="region of interest" description="Disordered" evidence="1">
    <location>
        <begin position="1"/>
        <end position="24"/>
    </location>
</feature>
<proteinExistence type="predicted"/>